<feature type="domain" description="GtrA/DPMS transmembrane" evidence="7">
    <location>
        <begin position="22"/>
        <end position="129"/>
    </location>
</feature>
<gene>
    <name evidence="8" type="ORF">CFX1CAM_2046</name>
</gene>
<dbReference type="GO" id="GO:0000271">
    <property type="term" value="P:polysaccharide biosynthetic process"/>
    <property type="evidence" value="ECO:0007669"/>
    <property type="project" value="InterPro"/>
</dbReference>
<dbReference type="PANTHER" id="PTHR38459:SF1">
    <property type="entry name" value="PROPHAGE BACTOPRENOL-LINKED GLUCOSE TRANSLOCASE HOMOLOG"/>
    <property type="match status" value="1"/>
</dbReference>
<evidence type="ECO:0000259" key="7">
    <source>
        <dbReference type="Pfam" id="PF04138"/>
    </source>
</evidence>
<name>A0A1Y6K5Z3_9CHLR</name>
<comment type="similarity">
    <text evidence="2">Belongs to the GtrA family.</text>
</comment>
<comment type="subcellular location">
    <subcellularLocation>
        <location evidence="1">Membrane</location>
        <topology evidence="1">Multi-pass membrane protein</topology>
    </subcellularLocation>
</comment>
<dbReference type="InterPro" id="IPR051401">
    <property type="entry name" value="GtrA_CellWall_Glycosyl"/>
</dbReference>
<dbReference type="Pfam" id="PF04138">
    <property type="entry name" value="GtrA_DPMS_TM"/>
    <property type="match status" value="1"/>
</dbReference>
<sequence length="143" mass="16134">MAEVGKLIKNVWQKHKQVLLWALGGGVNTLLTYGLYLAFNLIMVYPIAYSASYVIGIVLSFFYNSLVVFHSPLSFKKFALFPMVYLVQYLLSLGLLTVFVQFFMVSETLAPIFVLAISLPVTYLLSKLILKGKDRAAEDELQQ</sequence>
<keyword evidence="5 6" id="KW-0472">Membrane</keyword>
<dbReference type="PANTHER" id="PTHR38459">
    <property type="entry name" value="PROPHAGE BACTOPRENOL-LINKED GLUCOSE TRANSLOCASE HOMOLOG"/>
    <property type="match status" value="1"/>
</dbReference>
<evidence type="ECO:0000313" key="8">
    <source>
        <dbReference type="EMBL" id="SMX55111.1"/>
    </source>
</evidence>
<keyword evidence="9" id="KW-1185">Reference proteome</keyword>
<dbReference type="GO" id="GO:0005886">
    <property type="term" value="C:plasma membrane"/>
    <property type="evidence" value="ECO:0007669"/>
    <property type="project" value="TreeGrafter"/>
</dbReference>
<evidence type="ECO:0000256" key="1">
    <source>
        <dbReference type="ARBA" id="ARBA00004141"/>
    </source>
</evidence>
<proteinExistence type="inferred from homology"/>
<evidence type="ECO:0000256" key="2">
    <source>
        <dbReference type="ARBA" id="ARBA00009399"/>
    </source>
</evidence>
<evidence type="ECO:0000256" key="6">
    <source>
        <dbReference type="SAM" id="Phobius"/>
    </source>
</evidence>
<dbReference type="AlphaFoldDB" id="A0A1Y6K5Z3"/>
<keyword evidence="3 6" id="KW-0812">Transmembrane</keyword>
<evidence type="ECO:0000256" key="4">
    <source>
        <dbReference type="ARBA" id="ARBA00022989"/>
    </source>
</evidence>
<dbReference type="OrthoDB" id="2666802at2"/>
<feature type="transmembrane region" description="Helical" evidence="6">
    <location>
        <begin position="18"/>
        <end position="39"/>
    </location>
</feature>
<accession>A0A1Y6K5Z3</accession>
<feature type="transmembrane region" description="Helical" evidence="6">
    <location>
        <begin position="45"/>
        <end position="66"/>
    </location>
</feature>
<reference evidence="9" key="1">
    <citation type="submission" date="2017-05" db="EMBL/GenBank/DDBJ databases">
        <authorList>
            <person name="Kirkegaard R."/>
            <person name="Mcilroy J S."/>
        </authorList>
    </citation>
    <scope>NUCLEOTIDE SEQUENCE [LARGE SCALE GENOMIC DNA]</scope>
</reference>
<feature type="transmembrane region" description="Helical" evidence="6">
    <location>
        <begin position="109"/>
        <end position="126"/>
    </location>
</feature>
<protein>
    <submittedName>
        <fullName evidence="8">GtrA family protein</fullName>
    </submittedName>
</protein>
<dbReference type="EMBL" id="LT859958">
    <property type="protein sequence ID" value="SMX55111.1"/>
    <property type="molecule type" value="Genomic_DNA"/>
</dbReference>
<organism evidence="8 9">
    <name type="scientific">Candidatus Brevifilum fermentans</name>
    <dbReference type="NCBI Taxonomy" id="1986204"/>
    <lineage>
        <taxon>Bacteria</taxon>
        <taxon>Bacillati</taxon>
        <taxon>Chloroflexota</taxon>
        <taxon>Anaerolineae</taxon>
        <taxon>Anaerolineales</taxon>
        <taxon>Anaerolineaceae</taxon>
        <taxon>Candidatus Brevifilum</taxon>
    </lineage>
</organism>
<keyword evidence="4 6" id="KW-1133">Transmembrane helix</keyword>
<dbReference type="Proteomes" id="UP000195514">
    <property type="component" value="Chromosome I"/>
</dbReference>
<evidence type="ECO:0000313" key="9">
    <source>
        <dbReference type="Proteomes" id="UP000195514"/>
    </source>
</evidence>
<feature type="transmembrane region" description="Helical" evidence="6">
    <location>
        <begin position="78"/>
        <end position="103"/>
    </location>
</feature>
<evidence type="ECO:0000256" key="3">
    <source>
        <dbReference type="ARBA" id="ARBA00022692"/>
    </source>
</evidence>
<dbReference type="InterPro" id="IPR007267">
    <property type="entry name" value="GtrA_DPMS_TM"/>
</dbReference>
<evidence type="ECO:0000256" key="5">
    <source>
        <dbReference type="ARBA" id="ARBA00023136"/>
    </source>
</evidence>
<dbReference type="KEGG" id="abat:CFX1CAM_2046"/>